<dbReference type="GO" id="GO:0016887">
    <property type="term" value="F:ATP hydrolysis activity"/>
    <property type="evidence" value="ECO:0007669"/>
    <property type="project" value="InterPro"/>
</dbReference>
<dbReference type="AlphaFoldDB" id="A0A939IHX9"/>
<comment type="subcellular location">
    <subcellularLocation>
        <location evidence="1">Cytoplasm</location>
    </subcellularLocation>
</comment>
<keyword evidence="1" id="KW-0067">ATP-binding</keyword>
<accession>A0A939IHX9</accession>
<comment type="catalytic activity">
    <reaction evidence="1">
        <text>ATP + H2O = ADP + phosphate + H(+)</text>
        <dbReference type="Rhea" id="RHEA:13065"/>
        <dbReference type="ChEBI" id="CHEBI:15377"/>
        <dbReference type="ChEBI" id="CHEBI:15378"/>
        <dbReference type="ChEBI" id="CHEBI:30616"/>
        <dbReference type="ChEBI" id="CHEBI:43474"/>
        <dbReference type="ChEBI" id="CHEBI:456216"/>
    </reaction>
</comment>
<reference evidence="5" key="1">
    <citation type="submission" date="2021-02" db="EMBL/GenBank/DDBJ databases">
        <title>Abyssanaerobacter marinus gen.nov., sp., nov, anaerobic bacterium isolated from the Onnuri vent field of Indian Ocean and suggestion of Mogibacteriaceae fam. nov., and proposal of reclassification of ambiguous this family's genus member.</title>
        <authorList>
            <person name="Kim Y.J."/>
            <person name="Yang J.-A."/>
        </authorList>
    </citation>
    <scope>NUCLEOTIDE SEQUENCE</scope>
    <source>
        <strain evidence="5">DSM 2634</strain>
    </source>
</reference>
<sequence>MGNANIYESIWERTQGDIYVGVVGPVRTGKSTFIKRFMDLLVVPNIDNTYVKERLQDELPQSGAGRTITTTEPKFVPAEAVPFRLSDNMNFRLRMVDCVGYMVPGALGHLEEGKARMVSTPWHENKIPFEDAAEIGTQRVIKEHSTIGIAITTDGSIGDIDRNDYVAAEERVIRELKELKKPFVVIVNALDPKSDQAIHVANELKEKFGIPVTALNCAKMSETALKQVLEDALLQFPASQINFYFPGFVEGLSTDHWIKASVIASIKEWIKKLDNIDQVKQSITTLKDDEIISAINISNMDLGTGDIDVQVEMVSGLFYKVVEELMDQEVKNDYEFFELLKEFSASKKAYDKLKTAMVQVEAEGYGIVQPKLSEMVLEEPEIFKQGNKYGVCLRAKAPSLHIIRTNITTEVSPIVGTEKQSEDLVKYLLTEFQSDPSKIWETNIFGKSLYEMVTEQMENKLSNVPDQIRTKVQRSLQKISDEGKDYFICIII</sequence>
<dbReference type="EMBL" id="JAFJZZ010000001">
    <property type="protein sequence ID" value="MBN7771929.1"/>
    <property type="molecule type" value="Genomic_DNA"/>
</dbReference>
<evidence type="ECO:0000259" key="4">
    <source>
        <dbReference type="Pfam" id="PF20439"/>
    </source>
</evidence>
<feature type="domain" description="Stage IV sporulation protein A ATPase" evidence="2">
    <location>
        <begin position="1"/>
        <end position="237"/>
    </location>
</feature>
<dbReference type="InterPro" id="IPR014201">
    <property type="entry name" value="Spore_IV_A"/>
</dbReference>
<dbReference type="InterPro" id="IPR027417">
    <property type="entry name" value="P-loop_NTPase"/>
</dbReference>
<keyword evidence="6" id="KW-1185">Reference proteome</keyword>
<proteinExistence type="predicted"/>
<dbReference type="SUPFAM" id="SSF52540">
    <property type="entry name" value="P-loop containing nucleoside triphosphate hydrolases"/>
    <property type="match status" value="1"/>
</dbReference>
<evidence type="ECO:0000313" key="6">
    <source>
        <dbReference type="Proteomes" id="UP000664545"/>
    </source>
</evidence>
<evidence type="ECO:0000259" key="2">
    <source>
        <dbReference type="Pfam" id="PF09547"/>
    </source>
</evidence>
<organism evidence="5 6">
    <name type="scientific">Clostridium aminobutyricum</name>
    <dbReference type="NCBI Taxonomy" id="33953"/>
    <lineage>
        <taxon>Bacteria</taxon>
        <taxon>Bacillati</taxon>
        <taxon>Bacillota</taxon>
        <taxon>Clostridia</taxon>
        <taxon>Eubacteriales</taxon>
        <taxon>Clostridiaceae</taxon>
        <taxon>Clostridium</taxon>
    </lineage>
</organism>
<comment type="function">
    <text evidence="1">ATPase. Has a role at an early stage in the morphogenesis of the spore coat.</text>
</comment>
<dbReference type="InterPro" id="IPR046840">
    <property type="entry name" value="SpoIVA_C"/>
</dbReference>
<dbReference type="Pfam" id="PF20438">
    <property type="entry name" value="SpoIVA_middle"/>
    <property type="match status" value="1"/>
</dbReference>
<comment type="caution">
    <text evidence="5">The sequence shown here is derived from an EMBL/GenBank/DDBJ whole genome shotgun (WGS) entry which is preliminary data.</text>
</comment>
<dbReference type="InterPro" id="IPR046842">
    <property type="entry name" value="SpoIVA_ATPase"/>
</dbReference>
<protein>
    <recommendedName>
        <fullName evidence="1">Stage IV sporulation protein A</fullName>
        <ecNumber evidence="1">3.6.1.-</ecNumber>
    </recommendedName>
    <alternativeName>
        <fullName evidence="1">Coat morphogenetic protein SpoIVA</fullName>
    </alternativeName>
</protein>
<dbReference type="Proteomes" id="UP000664545">
    <property type="component" value="Unassembled WGS sequence"/>
</dbReference>
<keyword evidence="1" id="KW-0547">Nucleotide-binding</keyword>
<dbReference type="GO" id="GO:0030435">
    <property type="term" value="P:sporulation resulting in formation of a cellular spore"/>
    <property type="evidence" value="ECO:0007669"/>
    <property type="project" value="UniProtKB-KW"/>
</dbReference>
<dbReference type="PIRSF" id="PIRSF007466">
    <property type="entry name" value="SpoIVA"/>
    <property type="match status" value="1"/>
</dbReference>
<dbReference type="EC" id="3.6.1.-" evidence="1"/>
<evidence type="ECO:0000313" key="5">
    <source>
        <dbReference type="EMBL" id="MBN7771929.1"/>
    </source>
</evidence>
<dbReference type="NCBIfam" id="TIGR02836">
    <property type="entry name" value="spore_IV_A"/>
    <property type="match status" value="1"/>
</dbReference>
<dbReference type="Gene3D" id="3.40.50.300">
    <property type="entry name" value="P-loop containing nucleotide triphosphate hydrolases"/>
    <property type="match status" value="1"/>
</dbReference>
<keyword evidence="1" id="KW-0378">Hydrolase</keyword>
<keyword evidence="1" id="KW-0749">Sporulation</keyword>
<dbReference type="GO" id="GO:0005737">
    <property type="term" value="C:cytoplasm"/>
    <property type="evidence" value="ECO:0007669"/>
    <property type="project" value="UniProtKB-SubCell"/>
</dbReference>
<feature type="domain" description="Sporulation stage IV protein A C-terminal" evidence="4">
    <location>
        <begin position="417"/>
        <end position="492"/>
    </location>
</feature>
<dbReference type="Pfam" id="PF09547">
    <property type="entry name" value="SpoIVA_ATPase"/>
    <property type="match status" value="1"/>
</dbReference>
<dbReference type="Pfam" id="PF20439">
    <property type="entry name" value="SpoIVA_C"/>
    <property type="match status" value="1"/>
</dbReference>
<dbReference type="RefSeq" id="WP_206580710.1">
    <property type="nucleotide sequence ID" value="NZ_JAFJZZ010000001.1"/>
</dbReference>
<gene>
    <name evidence="5" type="primary">spoIVA</name>
    <name evidence="5" type="ORF">JYB65_00950</name>
</gene>
<dbReference type="InterPro" id="IPR046841">
    <property type="entry name" value="SpoIVA_middle"/>
</dbReference>
<evidence type="ECO:0000256" key="1">
    <source>
        <dbReference type="PIRNR" id="PIRNR007466"/>
    </source>
</evidence>
<evidence type="ECO:0000259" key="3">
    <source>
        <dbReference type="Pfam" id="PF20438"/>
    </source>
</evidence>
<keyword evidence="1" id="KW-0963">Cytoplasm</keyword>
<dbReference type="GO" id="GO:0005524">
    <property type="term" value="F:ATP binding"/>
    <property type="evidence" value="ECO:0007669"/>
    <property type="project" value="UniProtKB-KW"/>
</dbReference>
<name>A0A939IHX9_CLOAM</name>
<feature type="domain" description="Stage IV sporulation protein A middle" evidence="3">
    <location>
        <begin position="239"/>
        <end position="416"/>
    </location>
</feature>